<dbReference type="InterPro" id="IPR000835">
    <property type="entry name" value="HTH_MarR-typ"/>
</dbReference>
<dbReference type="Proteomes" id="UP001196870">
    <property type="component" value="Unassembled WGS sequence"/>
</dbReference>
<name>A0ABS5EXY3_9PROT</name>
<dbReference type="InterPro" id="IPR036388">
    <property type="entry name" value="WH-like_DNA-bd_sf"/>
</dbReference>
<dbReference type="RefSeq" id="WP_211852824.1">
    <property type="nucleotide sequence ID" value="NZ_JAAGBB010000013.1"/>
</dbReference>
<evidence type="ECO:0000313" key="3">
    <source>
        <dbReference type="Proteomes" id="UP001196870"/>
    </source>
</evidence>
<dbReference type="EMBL" id="JAAGBB010000013">
    <property type="protein sequence ID" value="MBR0665152.1"/>
    <property type="molecule type" value="Genomic_DNA"/>
</dbReference>
<keyword evidence="3" id="KW-1185">Reference proteome</keyword>
<evidence type="ECO:0000259" key="1">
    <source>
        <dbReference type="PROSITE" id="PS50995"/>
    </source>
</evidence>
<dbReference type="SUPFAM" id="SSF46785">
    <property type="entry name" value="Winged helix' DNA-binding domain"/>
    <property type="match status" value="1"/>
</dbReference>
<dbReference type="Pfam" id="PF12802">
    <property type="entry name" value="MarR_2"/>
    <property type="match status" value="1"/>
</dbReference>
<protein>
    <submittedName>
        <fullName evidence="2">Winged helix-turn-helix transcriptional regulator</fullName>
    </submittedName>
</protein>
<feature type="domain" description="HTH marR-type" evidence="1">
    <location>
        <begin position="17"/>
        <end position="156"/>
    </location>
</feature>
<gene>
    <name evidence="2" type="ORF">GXW71_12375</name>
</gene>
<proteinExistence type="predicted"/>
<dbReference type="InterPro" id="IPR036390">
    <property type="entry name" value="WH_DNA-bd_sf"/>
</dbReference>
<reference evidence="3" key="1">
    <citation type="journal article" date="2021" name="Syst. Appl. Microbiol.">
        <title>Roseomonas hellenica sp. nov., isolated from roots of wild-growing Alkanna tinctoria.</title>
        <authorList>
            <person name="Rat A."/>
            <person name="Naranjo H.D."/>
            <person name="Lebbe L."/>
            <person name="Cnockaert M."/>
            <person name="Krigas N."/>
            <person name="Grigoriadou K."/>
            <person name="Maloupa E."/>
            <person name="Willems A."/>
        </authorList>
    </citation>
    <scope>NUCLEOTIDE SEQUENCE [LARGE SCALE GENOMIC DNA]</scope>
    <source>
        <strain evidence="3">LMG 31523</strain>
    </source>
</reference>
<organism evidence="2 3">
    <name type="scientific">Plastoroseomonas hellenica</name>
    <dbReference type="NCBI Taxonomy" id="2687306"/>
    <lineage>
        <taxon>Bacteria</taxon>
        <taxon>Pseudomonadati</taxon>
        <taxon>Pseudomonadota</taxon>
        <taxon>Alphaproteobacteria</taxon>
        <taxon>Acetobacterales</taxon>
        <taxon>Acetobacteraceae</taxon>
        <taxon>Plastoroseomonas</taxon>
    </lineage>
</organism>
<dbReference type="PANTHER" id="PTHR33164:SF43">
    <property type="entry name" value="HTH-TYPE TRANSCRIPTIONAL REPRESSOR YETL"/>
    <property type="match status" value="1"/>
</dbReference>
<dbReference type="PANTHER" id="PTHR33164">
    <property type="entry name" value="TRANSCRIPTIONAL REGULATOR, MARR FAMILY"/>
    <property type="match status" value="1"/>
</dbReference>
<dbReference type="SMART" id="SM00347">
    <property type="entry name" value="HTH_MARR"/>
    <property type="match status" value="1"/>
</dbReference>
<dbReference type="InterPro" id="IPR039422">
    <property type="entry name" value="MarR/SlyA-like"/>
</dbReference>
<dbReference type="PROSITE" id="PS50995">
    <property type="entry name" value="HTH_MARR_2"/>
    <property type="match status" value="1"/>
</dbReference>
<evidence type="ECO:0000313" key="2">
    <source>
        <dbReference type="EMBL" id="MBR0665152.1"/>
    </source>
</evidence>
<dbReference type="Gene3D" id="1.10.10.10">
    <property type="entry name" value="Winged helix-like DNA-binding domain superfamily/Winged helix DNA-binding domain"/>
    <property type="match status" value="1"/>
</dbReference>
<comment type="caution">
    <text evidence="2">The sequence shown here is derived from an EMBL/GenBank/DDBJ whole genome shotgun (WGS) entry which is preliminary data.</text>
</comment>
<sequence length="174" mass="18779">MKRPLTVSRPELMPDGTDAAFRAMVHDTLAFAARIQEIRAAFGELLGLPASGYTLLMTVLHRQGRDGVGVSAVAEHLHLTGSAVTVEANRLVKLGLLEKRGDPADGRRVLLRATQRAEQMLARLAPVQAEANDALFGALDGPGFRRFAEAMHDLVGCADDALAILDLHRHRKSA</sequence>
<accession>A0ABS5EXY3</accession>